<dbReference type="RefSeq" id="WP_045346905.1">
    <property type="nucleotide sequence ID" value="NZ_JBBDHK010000034.1"/>
</dbReference>
<accession>A0A837F602</accession>
<reference evidence="3 4" key="1">
    <citation type="submission" date="2015-03" db="EMBL/GenBank/DDBJ databases">
        <authorList>
            <person name="McCorrison J."/>
            <person name="Sanka R."/>
            <person name="Adams M."/>
            <person name="Brinkac L."/>
            <person name="Nierman W."/>
            <person name="Sutton G."/>
            <person name="Nelson K."/>
            <person name="Kiedrowski L."/>
            <person name="Guerrero D."/>
            <person name="Bonomo R."/>
        </authorList>
    </citation>
    <scope>NUCLEOTIDE SEQUENCE [LARGE SCALE GENOMIC DNA]</scope>
    <source>
        <strain evidence="3 4">39373</strain>
    </source>
</reference>
<name>A0A837F602_9ENTR</name>
<dbReference type="EMBL" id="JZYN01000029">
    <property type="protein sequence ID" value="KJM64225.1"/>
    <property type="molecule type" value="Genomic_DNA"/>
</dbReference>
<feature type="domain" description="Bacteriophage lambda Replication protein O N-terminal" evidence="2">
    <location>
        <begin position="1"/>
        <end position="112"/>
    </location>
</feature>
<evidence type="ECO:0000313" key="4">
    <source>
        <dbReference type="Proteomes" id="UP000033679"/>
    </source>
</evidence>
<evidence type="ECO:0000313" key="3">
    <source>
        <dbReference type="EMBL" id="KJM64225.1"/>
    </source>
</evidence>
<protein>
    <submittedName>
        <fullName evidence="3">Replication protein</fullName>
    </submittedName>
</protein>
<evidence type="ECO:0000259" key="2">
    <source>
        <dbReference type="Pfam" id="PF04492"/>
    </source>
</evidence>
<organism evidence="3 4">
    <name type="scientific">Enterobacter hormaechei subsp. xiangfangensis</name>
    <dbReference type="NCBI Taxonomy" id="1296536"/>
    <lineage>
        <taxon>Bacteria</taxon>
        <taxon>Pseudomonadati</taxon>
        <taxon>Pseudomonadota</taxon>
        <taxon>Gammaproteobacteria</taxon>
        <taxon>Enterobacterales</taxon>
        <taxon>Enterobacteriaceae</taxon>
        <taxon>Enterobacter</taxon>
        <taxon>Enterobacter cloacae complex</taxon>
    </lineage>
</organism>
<dbReference type="Proteomes" id="UP000033679">
    <property type="component" value="Unassembled WGS sequence"/>
</dbReference>
<dbReference type="GO" id="GO:0006260">
    <property type="term" value="P:DNA replication"/>
    <property type="evidence" value="ECO:0007669"/>
    <property type="project" value="InterPro"/>
</dbReference>
<dbReference type="InterPro" id="IPR006497">
    <property type="entry name" value="Phage_lambda_VrpO_N"/>
</dbReference>
<sequence length="330" mass="37642">MENQKTGFIPLYRSVLKKPWAKDVFLRTLWENLLLGAARQPYTATFKGRQWPLQTGQLVTTTADLGLKLCDREGKPSSRHAVDRMLDVFEREGMISRSGEKRKGTVITITNYEQYAQKIDDLPAQFPAHNGEHITAHDEASSGAACEGHAAHFPAHKTAQFPAHHEQQYNNNNINNKISSSRNSEESRNEATQKFLSRHPEAADGIYTPAGKSWGTADDLKAARWIHSLRLTVNASLSEPKWVEWANTIRLMRVQDKRTHFEICDLFKWANKDDFWKDNILSPSSLRRKWDDLTTKRLRSGGQTTKTTAKGKVDFNNTDWINGVFDEKSF</sequence>
<feature type="region of interest" description="Disordered" evidence="1">
    <location>
        <begin position="168"/>
        <end position="204"/>
    </location>
</feature>
<dbReference type="AlphaFoldDB" id="A0A837F602"/>
<proteinExistence type="predicted"/>
<comment type="caution">
    <text evidence="3">The sequence shown here is derived from an EMBL/GenBank/DDBJ whole genome shotgun (WGS) entry which is preliminary data.</text>
</comment>
<dbReference type="Pfam" id="PF04492">
    <property type="entry name" value="Phage_rep_O"/>
    <property type="match status" value="1"/>
</dbReference>
<evidence type="ECO:0000256" key="1">
    <source>
        <dbReference type="SAM" id="MobiDB-lite"/>
    </source>
</evidence>
<feature type="compositionally biased region" description="Low complexity" evidence="1">
    <location>
        <begin position="170"/>
        <end position="182"/>
    </location>
</feature>
<gene>
    <name evidence="3" type="ORF">SS59_20035</name>
</gene>